<dbReference type="InterPro" id="IPR021880">
    <property type="entry name" value="DUF3489"/>
</dbReference>
<dbReference type="Proteomes" id="UP000445696">
    <property type="component" value="Unassembled WGS sequence"/>
</dbReference>
<dbReference type="OrthoDB" id="7206991at2"/>
<proteinExistence type="predicted"/>
<comment type="caution">
    <text evidence="2">The sequence shown here is derived from an EMBL/GenBank/DDBJ whole genome shotgun (WGS) entry which is preliminary data.</text>
</comment>
<gene>
    <name evidence="2" type="ORF">GQF03_09955</name>
</gene>
<protein>
    <submittedName>
        <fullName evidence="2">DUF3489 domain-containing protein</fullName>
    </submittedName>
</protein>
<keyword evidence="3" id="KW-1185">Reference proteome</keyword>
<accession>A0A845MHD5</accession>
<feature type="region of interest" description="Disordered" evidence="1">
    <location>
        <begin position="1"/>
        <end position="49"/>
    </location>
</feature>
<reference evidence="2 3" key="1">
    <citation type="journal article" date="2014" name="Int. J. Syst. Evol. Microbiol.">
        <title>Sneathiella chungangensis sp. nov., isolated from a marine sand, and emended description of the genus Sneathiella.</title>
        <authorList>
            <person name="Siamphan C."/>
            <person name="Kim H."/>
            <person name="Lee J.S."/>
            <person name="Kim W."/>
        </authorList>
    </citation>
    <scope>NUCLEOTIDE SEQUENCE [LARGE SCALE GENOMIC DNA]</scope>
    <source>
        <strain evidence="2 3">KCTC 32476</strain>
    </source>
</reference>
<dbReference type="AlphaFoldDB" id="A0A845MHD5"/>
<evidence type="ECO:0000313" key="2">
    <source>
        <dbReference type="EMBL" id="MZR22657.1"/>
    </source>
</evidence>
<dbReference type="Pfam" id="PF11994">
    <property type="entry name" value="DUF3489"/>
    <property type="match status" value="1"/>
</dbReference>
<organism evidence="2 3">
    <name type="scientific">Sneathiella chungangensis</name>
    <dbReference type="NCBI Taxonomy" id="1418234"/>
    <lineage>
        <taxon>Bacteria</taxon>
        <taxon>Pseudomonadati</taxon>
        <taxon>Pseudomonadota</taxon>
        <taxon>Alphaproteobacteria</taxon>
        <taxon>Sneathiellales</taxon>
        <taxon>Sneathiellaceae</taxon>
        <taxon>Sneathiella</taxon>
    </lineage>
</organism>
<dbReference type="RefSeq" id="WP_161339118.1">
    <property type="nucleotide sequence ID" value="NZ_JBHSDG010000004.1"/>
</dbReference>
<feature type="compositionally biased region" description="Polar residues" evidence="1">
    <location>
        <begin position="31"/>
        <end position="43"/>
    </location>
</feature>
<name>A0A845MHD5_9PROT</name>
<dbReference type="EMBL" id="WTVA01000004">
    <property type="protein sequence ID" value="MZR22657.1"/>
    <property type="molecule type" value="Genomic_DNA"/>
</dbReference>
<sequence length="108" mass="11573">MTATSSQSDLIPAKEKAAKTNATSAKPVGKQASSSRTLKQSMPTPKKPDIILKLIRRSNGARMQDLQKATGWQAHSIRAGLSGLRKNGIRINLTRTASGKTLYKAVEG</sequence>
<evidence type="ECO:0000313" key="3">
    <source>
        <dbReference type="Proteomes" id="UP000445696"/>
    </source>
</evidence>
<evidence type="ECO:0000256" key="1">
    <source>
        <dbReference type="SAM" id="MobiDB-lite"/>
    </source>
</evidence>